<protein>
    <submittedName>
        <fullName evidence="3">Uncharacterized protein</fullName>
    </submittedName>
</protein>
<accession>M5U682</accession>
<keyword evidence="4" id="KW-1185">Reference proteome</keyword>
<feature type="compositionally biased region" description="Basic and acidic residues" evidence="1">
    <location>
        <begin position="200"/>
        <end position="210"/>
    </location>
</feature>
<evidence type="ECO:0000313" key="3">
    <source>
        <dbReference type="EMBL" id="EMI56977.1"/>
    </source>
</evidence>
<evidence type="ECO:0000313" key="4">
    <source>
        <dbReference type="Proteomes" id="UP000011885"/>
    </source>
</evidence>
<keyword evidence="2" id="KW-0812">Transmembrane</keyword>
<dbReference type="AlphaFoldDB" id="M5U682"/>
<keyword evidence="2" id="KW-1133">Transmembrane helix</keyword>
<name>M5U682_9BACT</name>
<evidence type="ECO:0000256" key="2">
    <source>
        <dbReference type="SAM" id="Phobius"/>
    </source>
</evidence>
<feature type="transmembrane region" description="Helical" evidence="2">
    <location>
        <begin position="289"/>
        <end position="310"/>
    </location>
</feature>
<dbReference type="Proteomes" id="UP000011885">
    <property type="component" value="Unassembled WGS sequence"/>
</dbReference>
<proteinExistence type="predicted"/>
<organism evidence="3 4">
    <name type="scientific">Rhodopirellula sallentina SM41</name>
    <dbReference type="NCBI Taxonomy" id="1263870"/>
    <lineage>
        <taxon>Bacteria</taxon>
        <taxon>Pseudomonadati</taxon>
        <taxon>Planctomycetota</taxon>
        <taxon>Planctomycetia</taxon>
        <taxon>Pirellulales</taxon>
        <taxon>Pirellulaceae</taxon>
        <taxon>Rhodopirellula</taxon>
    </lineage>
</organism>
<gene>
    <name evidence="3" type="ORF">RSSM_01576</name>
</gene>
<dbReference type="EMBL" id="ANOH01000116">
    <property type="protein sequence ID" value="EMI56977.1"/>
    <property type="molecule type" value="Genomic_DNA"/>
</dbReference>
<dbReference type="PATRIC" id="fig|1263870.3.peg.1687"/>
<feature type="region of interest" description="Disordered" evidence="1">
    <location>
        <begin position="186"/>
        <end position="233"/>
    </location>
</feature>
<evidence type="ECO:0000256" key="1">
    <source>
        <dbReference type="SAM" id="MobiDB-lite"/>
    </source>
</evidence>
<comment type="caution">
    <text evidence="3">The sequence shown here is derived from an EMBL/GenBank/DDBJ whole genome shotgun (WGS) entry which is preliminary data.</text>
</comment>
<reference evidence="3 4" key="1">
    <citation type="journal article" date="2013" name="Mar. Genomics">
        <title>Expression of sulfatases in Rhodopirellula baltica and the diversity of sulfatases in the genus Rhodopirellula.</title>
        <authorList>
            <person name="Wegner C.E."/>
            <person name="Richter-Heitmann T."/>
            <person name="Klindworth A."/>
            <person name="Klockow C."/>
            <person name="Richter M."/>
            <person name="Achstetter T."/>
            <person name="Glockner F.O."/>
            <person name="Harder J."/>
        </authorList>
    </citation>
    <scope>NUCLEOTIDE SEQUENCE [LARGE SCALE GENOMIC DNA]</scope>
    <source>
        <strain evidence="3 4">SM41</strain>
    </source>
</reference>
<sequence length="642" mass="69938">MCRDETIRHRSWRQDRINVMASFYIKTDLAVVGPFTGIEIREATMAGIIRPNSYLGHQSDGPWVAAAGAGLFDEKGNALPHPAGTQVPTYQTRGMPGAFMGPFKLRELIGLACQGMLPPGTELQSDPDRPWIPITGTGILPACLRGDLVKIDKTGKRVLRTVVPRDLEEHQARLDASLSPIQRAGQVQVKGATASPLAEVSKRVSLKDSGEVSGDASQTTAGEQSGPPRDRRTEAFHYGAMPVPKRHDASADQNGGEEKVGVFTKSRELGTRYRKWCEETVGHKVRPRVLVAMVALLVCLIGLPVGYTAYKRMPMSRHRILGQWIANVDVDSDASLDGVVGPAMGVSFDESGKCVLMNTVGSSWTGDYTWLNRSDLRNNFRPLDEFEIRYDTPESHHRTAVVEDSDGYIELGGFVKAPPLLDGHPVRGLFVRRDGDRLSIGYPVKAHWANGRRVLSAAWVDAMSFQRLRDAPAGRSSNAKPDDASTVPAVVNDQRSFAAGDEIREHLRSLQDEKPREGDSIGGAVSISRAVQRAESGGDFEFTVGSGSVGRRVAWQASFAHSQLVDAAYLLRRFGVPITAEPVREFEKPRVTGGELFDGASWLRYDGIDFVADRDGRIVFLRLREPGLPNLSGGIAGAGSAP</sequence>
<keyword evidence="2" id="KW-0472">Membrane</keyword>